<dbReference type="AlphaFoldDB" id="A0A7U1E229"/>
<protein>
    <submittedName>
        <fullName evidence="1">Uncharacterized protein</fullName>
    </submittedName>
</protein>
<sequence length="42" mass="4938">MLKADGIVPSGTNVRVIIREKYTDSKIPRRLLFFSQNFLRQE</sequence>
<geneLocation type="plasmid" evidence="1">
    <name>pESBL3215-IncF</name>
</geneLocation>
<dbReference type="EMBL" id="MW390533">
    <property type="protein sequence ID" value="QQZ47440.1"/>
    <property type="molecule type" value="Genomic_DNA"/>
</dbReference>
<evidence type="ECO:0000313" key="1">
    <source>
        <dbReference type="EMBL" id="QQZ47440.1"/>
    </source>
</evidence>
<name>A0A7U1E229_ECOLX</name>
<accession>A0A7U1E229</accession>
<keyword evidence="1" id="KW-0614">Plasmid</keyword>
<proteinExistence type="predicted"/>
<organism evidence="1">
    <name type="scientific">Escherichia coli</name>
    <dbReference type="NCBI Taxonomy" id="562"/>
    <lineage>
        <taxon>Bacteria</taxon>
        <taxon>Pseudomonadati</taxon>
        <taxon>Pseudomonadota</taxon>
        <taxon>Gammaproteobacteria</taxon>
        <taxon>Enterobacterales</taxon>
        <taxon>Enterobacteriaceae</taxon>
        <taxon>Escherichia</taxon>
    </lineage>
</organism>
<reference evidence="1" key="1">
    <citation type="journal article" date="2021" name="Sci. Rep.">
        <title>Antibiotic resistance plasmid composition and architecture in Escherichia coli isolates from meat.</title>
        <authorList>
            <person name="Darphorn T.S."/>
            <person name="Bel K."/>
            <person name="Koenders-van Sint Anneland B.B."/>
            <person name="Brul S."/>
            <person name="Ter Kuile B.H."/>
        </authorList>
    </citation>
    <scope>NUCLEOTIDE SEQUENCE</scope>
    <source>
        <strain evidence="1">ESBL3215</strain>
    </source>
</reference>